<organism evidence="1 2">
    <name type="scientific">Magnetococcus marinus (strain ATCC BAA-1437 / JCM 17883 / MC-1)</name>
    <dbReference type="NCBI Taxonomy" id="156889"/>
    <lineage>
        <taxon>Bacteria</taxon>
        <taxon>Pseudomonadati</taxon>
        <taxon>Pseudomonadota</taxon>
        <taxon>Magnetococcia</taxon>
        <taxon>Magnetococcales</taxon>
        <taxon>Magnetococcaceae</taxon>
        <taxon>Magnetococcus</taxon>
    </lineage>
</organism>
<dbReference type="HOGENOM" id="CLU_1446064_0_0_5"/>
<name>A0L9V3_MAGMM</name>
<dbReference type="RefSeq" id="WP_011713867.1">
    <property type="nucleotide sequence ID" value="NC_008576.1"/>
</dbReference>
<evidence type="ECO:0000313" key="2">
    <source>
        <dbReference type="Proteomes" id="UP000002586"/>
    </source>
</evidence>
<accession>A0L9V3</accession>
<dbReference type="Proteomes" id="UP000002586">
    <property type="component" value="Chromosome"/>
</dbReference>
<sequence>MLFLLPLGLSASIGVGLAYYIANRDAVKPASSKGGLLSRFSQPTPPDMEIEDEVFLDEKTVTLASEEIVLDNRFGNHSIYSEHDFIRSADIKLEFTSGKDFGLGSQSRLLRVLEYKANQFLSQRLGGRAGSQIERRVHLRLVAERETRAIYRIHWKQSSCRGLFVVRIGDKKIELPYMASYGLFHEVESIKDDG</sequence>
<reference evidence="1 2" key="2">
    <citation type="journal article" date="2012" name="Int. J. Syst. Evol. Microbiol.">
        <title>Magnetococcus marinus gen. nov., sp. nov., a marine, magnetotactic bacterium that represents a novel lineage (Magnetococcaceae fam. nov.; Magnetococcales ord. nov.) at the base of the Alphaproteobacteria.</title>
        <authorList>
            <person name="Bazylinski D.A."/>
            <person name="Williams T.J."/>
            <person name="Lefevre C.T."/>
            <person name="Berg R.J."/>
            <person name="Zhang C.L."/>
            <person name="Bowser S.S."/>
            <person name="Dean A.J."/>
            <person name="Beveridge T.J."/>
        </authorList>
    </citation>
    <scope>NUCLEOTIDE SEQUENCE [LARGE SCALE GENOMIC DNA]</scope>
    <source>
        <strain evidence="2">ATCC BAA-1437 / JCM 17883 / MC-1</strain>
    </source>
</reference>
<dbReference type="OrthoDB" id="8480919at2"/>
<dbReference type="AlphaFoldDB" id="A0L9V3"/>
<dbReference type="EMBL" id="CP000471">
    <property type="protein sequence ID" value="ABK44746.1"/>
    <property type="molecule type" value="Genomic_DNA"/>
</dbReference>
<reference evidence="2" key="1">
    <citation type="journal article" date="2009" name="Appl. Environ. Microbiol.">
        <title>Complete genome sequence of the chemolithoautotrophic marine magnetotactic coccus strain MC-1.</title>
        <authorList>
            <person name="Schubbe S."/>
            <person name="Williams T.J."/>
            <person name="Xie G."/>
            <person name="Kiss H.E."/>
            <person name="Brettin T.S."/>
            <person name="Martinez D."/>
            <person name="Ross C.A."/>
            <person name="Schuler D."/>
            <person name="Cox B.L."/>
            <person name="Nealson K.H."/>
            <person name="Bazylinski D.A."/>
        </authorList>
    </citation>
    <scope>NUCLEOTIDE SEQUENCE [LARGE SCALE GENOMIC DNA]</scope>
    <source>
        <strain evidence="2">ATCC BAA-1437 / JCM 17883 / MC-1</strain>
    </source>
</reference>
<dbReference type="KEGG" id="mgm:Mmc1_2245"/>
<gene>
    <name evidence="1" type="ordered locus">Mmc1_2245</name>
</gene>
<protein>
    <submittedName>
        <fullName evidence="1">Uncharacterized protein</fullName>
    </submittedName>
</protein>
<proteinExistence type="predicted"/>
<evidence type="ECO:0000313" key="1">
    <source>
        <dbReference type="EMBL" id="ABK44746.1"/>
    </source>
</evidence>
<keyword evidence="2" id="KW-1185">Reference proteome</keyword>